<feature type="transmembrane region" description="Helical" evidence="8">
    <location>
        <begin position="105"/>
        <end position="125"/>
    </location>
</feature>
<dbReference type="PANTHER" id="PTHR23514">
    <property type="entry name" value="BYPASS OF STOP CODON PROTEIN 6"/>
    <property type="match status" value="1"/>
</dbReference>
<feature type="transmembrane region" description="Helical" evidence="8">
    <location>
        <begin position="158"/>
        <end position="180"/>
    </location>
</feature>
<protein>
    <submittedName>
        <fullName evidence="11">Piso0_004691 protein</fullName>
    </submittedName>
</protein>
<feature type="transmembrane region" description="Helical" evidence="8">
    <location>
        <begin position="227"/>
        <end position="246"/>
    </location>
</feature>
<dbReference type="GO" id="GO:0012505">
    <property type="term" value="C:endomembrane system"/>
    <property type="evidence" value="ECO:0007669"/>
    <property type="project" value="UniProtKB-SubCell"/>
</dbReference>
<dbReference type="EMBL" id="FO082049">
    <property type="protein sequence ID" value="CCE84088.1"/>
    <property type="molecule type" value="Genomic_DNA"/>
</dbReference>
<evidence type="ECO:0000256" key="7">
    <source>
        <dbReference type="SAM" id="MobiDB-lite"/>
    </source>
</evidence>
<feature type="transmembrane region" description="Helical" evidence="8">
    <location>
        <begin position="132"/>
        <end position="152"/>
    </location>
</feature>
<feature type="transmembrane region" description="Helical" evidence="8">
    <location>
        <begin position="192"/>
        <end position="215"/>
    </location>
</feature>
<feature type="transmembrane region" description="Helical" evidence="8">
    <location>
        <begin position="474"/>
        <end position="496"/>
    </location>
</feature>
<dbReference type="HOGENOM" id="CLU_021993_0_2_1"/>
<evidence type="ECO:0000259" key="9">
    <source>
        <dbReference type="PROSITE" id="PS50850"/>
    </source>
</evidence>
<keyword evidence="3" id="KW-0813">Transport</keyword>
<dbReference type="eggNOG" id="ENOG502QQA7">
    <property type="taxonomic scope" value="Eukaryota"/>
</dbReference>
<dbReference type="InterPro" id="IPR011701">
    <property type="entry name" value="MFS"/>
</dbReference>
<feature type="region of interest" description="Disordered" evidence="7">
    <location>
        <begin position="273"/>
        <end position="304"/>
    </location>
</feature>
<dbReference type="InterPro" id="IPR036259">
    <property type="entry name" value="MFS_trans_sf"/>
</dbReference>
<dbReference type="Proteomes" id="UP000005222">
    <property type="component" value="Chromosome K"/>
</dbReference>
<reference evidence="12" key="2">
    <citation type="journal article" date="2012" name="G3 (Bethesda)">
        <title>Pichia sorbitophila, an interspecies yeast hybrid reveals early steps of genome resolution following polyploidization.</title>
        <authorList>
            <person name="Leh Louis V."/>
            <person name="Despons L."/>
            <person name="Friedrich A."/>
            <person name="Martin T."/>
            <person name="Durrens P."/>
            <person name="Casaregola S."/>
            <person name="Neuveglise C."/>
            <person name="Fairhead C."/>
            <person name="Marck C."/>
            <person name="Cruz J.A."/>
            <person name="Straub M.L."/>
            <person name="Kugler V."/>
            <person name="Sacerdot C."/>
            <person name="Uzunov Z."/>
            <person name="Thierry A."/>
            <person name="Weiss S."/>
            <person name="Bleykasten C."/>
            <person name="De Montigny J."/>
            <person name="Jacques N."/>
            <person name="Jung P."/>
            <person name="Lemaire M."/>
            <person name="Mallet S."/>
            <person name="Morel G."/>
            <person name="Richard G.F."/>
            <person name="Sarkar A."/>
            <person name="Savel G."/>
            <person name="Schacherer J."/>
            <person name="Seret M.L."/>
            <person name="Talla E."/>
            <person name="Samson G."/>
            <person name="Jubin C."/>
            <person name="Poulain J."/>
            <person name="Vacherie B."/>
            <person name="Barbe V."/>
            <person name="Pelletier E."/>
            <person name="Sherman D.J."/>
            <person name="Westhof E."/>
            <person name="Weissenbach J."/>
            <person name="Baret P.V."/>
            <person name="Wincker P."/>
            <person name="Gaillardin C."/>
            <person name="Dujon B."/>
            <person name="Souciet J.L."/>
        </authorList>
    </citation>
    <scope>NUCLEOTIDE SEQUENCE [LARGE SCALE GENOMIC DNA]</scope>
    <source>
        <strain evidence="12">ATCC MYA-4447 / BCRC 22081 / CBS 7064 / NBRC 10061 / NRRL Y-12695</strain>
    </source>
</reference>
<dbReference type="Gene3D" id="1.20.1250.20">
    <property type="entry name" value="MFS general substrate transporter like domains"/>
    <property type="match status" value="2"/>
</dbReference>
<dbReference type="GO" id="GO:0022857">
    <property type="term" value="F:transmembrane transporter activity"/>
    <property type="evidence" value="ECO:0007669"/>
    <property type="project" value="InterPro"/>
</dbReference>
<keyword evidence="5 8" id="KW-1133">Transmembrane helix</keyword>
<accession>G8Y658</accession>
<dbReference type="FunCoup" id="G8Y658">
    <property type="interactions" value="39"/>
</dbReference>
<evidence type="ECO:0000313" key="10">
    <source>
        <dbReference type="EMBL" id="CCE84088.1"/>
    </source>
</evidence>
<feature type="transmembrane region" description="Helical" evidence="8">
    <location>
        <begin position="446"/>
        <end position="468"/>
    </location>
</feature>
<dbReference type="PROSITE" id="PS50850">
    <property type="entry name" value="MFS"/>
    <property type="match status" value="1"/>
</dbReference>
<evidence type="ECO:0000256" key="2">
    <source>
        <dbReference type="ARBA" id="ARBA00008335"/>
    </source>
</evidence>
<evidence type="ECO:0000256" key="5">
    <source>
        <dbReference type="ARBA" id="ARBA00022989"/>
    </source>
</evidence>
<evidence type="ECO:0000256" key="8">
    <source>
        <dbReference type="SAM" id="Phobius"/>
    </source>
</evidence>
<evidence type="ECO:0000256" key="3">
    <source>
        <dbReference type="ARBA" id="ARBA00022448"/>
    </source>
</evidence>
<dbReference type="InterPro" id="IPR051788">
    <property type="entry name" value="MFS_Transporter"/>
</dbReference>
<keyword evidence="6 8" id="KW-0472">Membrane</keyword>
<dbReference type="OrthoDB" id="413079at2759"/>
<dbReference type="PANTHER" id="PTHR23514:SF3">
    <property type="entry name" value="BYPASS OF STOP CODON PROTEIN 6"/>
    <property type="match status" value="1"/>
</dbReference>
<feature type="transmembrane region" description="Helical" evidence="8">
    <location>
        <begin position="315"/>
        <end position="342"/>
    </location>
</feature>
<evidence type="ECO:0000256" key="6">
    <source>
        <dbReference type="ARBA" id="ARBA00023136"/>
    </source>
</evidence>
<dbReference type="AlphaFoldDB" id="G8Y658"/>
<comment type="similarity">
    <text evidence="2">Belongs to the major facilitator superfamily.</text>
</comment>
<evidence type="ECO:0000313" key="12">
    <source>
        <dbReference type="Proteomes" id="UP000005222"/>
    </source>
</evidence>
<dbReference type="GO" id="GO:0016020">
    <property type="term" value="C:membrane"/>
    <property type="evidence" value="ECO:0007669"/>
    <property type="project" value="TreeGrafter"/>
</dbReference>
<dbReference type="Pfam" id="PF07690">
    <property type="entry name" value="MFS_1"/>
    <property type="match status" value="1"/>
</dbReference>
<dbReference type="InParanoid" id="G8Y658"/>
<dbReference type="InterPro" id="IPR020846">
    <property type="entry name" value="MFS_dom"/>
</dbReference>
<dbReference type="OMA" id="ARITWIC"/>
<feature type="region of interest" description="Disordered" evidence="7">
    <location>
        <begin position="1"/>
        <end position="30"/>
    </location>
</feature>
<dbReference type="EMBL" id="FO082048">
    <property type="protein sequence ID" value="CCE85119.1"/>
    <property type="molecule type" value="Genomic_DNA"/>
</dbReference>
<organism evidence="11 12">
    <name type="scientific">Pichia sorbitophila (strain ATCC MYA-4447 / BCRC 22081 / CBS 7064 / NBRC 10061 / NRRL Y-12695)</name>
    <name type="common">Hybrid yeast</name>
    <dbReference type="NCBI Taxonomy" id="559304"/>
    <lineage>
        <taxon>Eukaryota</taxon>
        <taxon>Fungi</taxon>
        <taxon>Dikarya</taxon>
        <taxon>Ascomycota</taxon>
        <taxon>Saccharomycotina</taxon>
        <taxon>Pichiomycetes</taxon>
        <taxon>Debaryomycetaceae</taxon>
        <taxon>Millerozyma</taxon>
    </lineage>
</organism>
<gene>
    <name evidence="11" type="primary">Piso0_004691</name>
    <name evidence="10" type="ORF">GNLVRS01_PISO0K22450g</name>
    <name evidence="11" type="ORF">GNLVRS01_PISO0L22451g</name>
</gene>
<sequence length="507" mass="56275">MAHQDNDSVVESRPTGEFQINDVESGNEGEDSFDLSNTGLAAEYNGLVEFDGEIIMVDSPDWRNSMTLKAQILTAYVVFILFGLVEQTVGTLIPKFQEFYGVDDVETSLVFLASFTGYFSMALLNNFMHNSFGLKGVTVLGVSSMTLAYLIISFKPPYFIFVLCYILSGIGFGSLDACLNTWMGSLTDSNQLLGILHGCYGIGCMISPPMITGLLERKKGAWTWNEYYELLAIIGSFCLVLSIICFRRETPKKYKYMSIKRGKDLAEDKDLSMNDTEESIPMSSLERDESNTETSPEEESTDINETASSALKSRLIWFLSLILFLYVGGEVAFGQWLVSFMIRIKNAKYKSASYIATSFWTGLTVGRIALGFVTARFFRNELVANMTYILASFCGFFIFWLSYNTSWYFILGVYVFLTGCFVGPIFPTTIVSSIRVLPAKYHTSGIGIICALGGGGGAGVPFIVGLIAESSESGLRLLPAVIGFIFLILAALWWILMTRFQTNVNYN</sequence>
<dbReference type="Proteomes" id="UP000005222">
    <property type="component" value="Chromosome L"/>
</dbReference>
<evidence type="ECO:0000313" key="11">
    <source>
        <dbReference type="EMBL" id="CCE85119.1"/>
    </source>
</evidence>
<feature type="transmembrane region" description="Helical" evidence="8">
    <location>
        <begin position="382"/>
        <end position="401"/>
    </location>
</feature>
<name>G8Y658_PICSO</name>
<feature type="transmembrane region" description="Helical" evidence="8">
    <location>
        <begin position="354"/>
        <end position="375"/>
    </location>
</feature>
<feature type="transmembrane region" description="Helical" evidence="8">
    <location>
        <begin position="73"/>
        <end position="93"/>
    </location>
</feature>
<keyword evidence="4 8" id="KW-0812">Transmembrane</keyword>
<evidence type="ECO:0000256" key="1">
    <source>
        <dbReference type="ARBA" id="ARBA00004127"/>
    </source>
</evidence>
<feature type="transmembrane region" description="Helical" evidence="8">
    <location>
        <begin position="407"/>
        <end position="434"/>
    </location>
</feature>
<evidence type="ECO:0000256" key="4">
    <source>
        <dbReference type="ARBA" id="ARBA00022692"/>
    </source>
</evidence>
<dbReference type="STRING" id="559304.G8Y658"/>
<proteinExistence type="inferred from homology"/>
<dbReference type="SUPFAM" id="SSF103473">
    <property type="entry name" value="MFS general substrate transporter"/>
    <property type="match status" value="1"/>
</dbReference>
<reference evidence="11" key="1">
    <citation type="submission" date="2011-10" db="EMBL/GenBank/DDBJ databases">
        <authorList>
            <person name="Genoscope - CEA"/>
        </authorList>
    </citation>
    <scope>NUCLEOTIDE SEQUENCE</scope>
</reference>
<feature type="domain" description="Major facilitator superfamily (MFS) profile" evidence="9">
    <location>
        <begin position="71"/>
        <end position="501"/>
    </location>
</feature>
<comment type="subcellular location">
    <subcellularLocation>
        <location evidence="1">Endomembrane system</location>
        <topology evidence="1">Multi-pass membrane protein</topology>
    </subcellularLocation>
</comment>
<keyword evidence="12" id="KW-1185">Reference proteome</keyword>